<sequence>MDESEREWLEVRAYLQEHRFRLGVEAAEEFGGHLKVFGTPLVARAEWVPAWPVPLQDVQLRLIDGRRSVPTSRELGAVLPAGDENYSDAFGRLAAPRVFQNRSTYRLVDVEKGACLLTFCDGSYFDSLDAGEASGHAFAAERLGRDAGGIRRAVGDPCDPQRRGMNLAVSALTVRYDPEHDSAEFFLHWRDPAKVGHAGGLYQVVPSGVFQASGDGAWNRAADFSLVRFLAREYAEELGGRDEEYDNAEQGIDYDAWPFARDFAAALDGGGARAWCLGIGVDPLTFATDLLAVVVFDAAVFDGLFGRVVADNDEGRVLAGRPFTEAEVRRFVEGEPMQAAGAAILAGAWRHREVLLPHLP</sequence>
<proteinExistence type="predicted"/>
<dbReference type="EMBL" id="BAAARV010000123">
    <property type="protein sequence ID" value="GAA2390324.1"/>
    <property type="molecule type" value="Genomic_DNA"/>
</dbReference>
<reference evidence="1 2" key="1">
    <citation type="journal article" date="2019" name="Int. J. Syst. Evol. Microbiol.">
        <title>The Global Catalogue of Microorganisms (GCM) 10K type strain sequencing project: providing services to taxonomists for standard genome sequencing and annotation.</title>
        <authorList>
            <consortium name="The Broad Institute Genomics Platform"/>
            <consortium name="The Broad Institute Genome Sequencing Center for Infectious Disease"/>
            <person name="Wu L."/>
            <person name="Ma J."/>
        </authorList>
    </citation>
    <scope>NUCLEOTIDE SEQUENCE [LARGE SCALE GENOMIC DNA]</scope>
    <source>
        <strain evidence="1 2">JCM 3272</strain>
    </source>
</reference>
<dbReference type="Proteomes" id="UP001501444">
    <property type="component" value="Unassembled WGS sequence"/>
</dbReference>
<dbReference type="RefSeq" id="WP_344620022.1">
    <property type="nucleotide sequence ID" value="NZ_BAAARV010000123.1"/>
</dbReference>
<evidence type="ECO:0000313" key="2">
    <source>
        <dbReference type="Proteomes" id="UP001501444"/>
    </source>
</evidence>
<name>A0ABN3HYI5_9ACTN</name>
<evidence type="ECO:0008006" key="3">
    <source>
        <dbReference type="Google" id="ProtNLM"/>
    </source>
</evidence>
<comment type="caution">
    <text evidence="1">The sequence shown here is derived from an EMBL/GenBank/DDBJ whole genome shotgun (WGS) entry which is preliminary data.</text>
</comment>
<organism evidence="1 2">
    <name type="scientific">Dactylosporangium salmoneum</name>
    <dbReference type="NCBI Taxonomy" id="53361"/>
    <lineage>
        <taxon>Bacteria</taxon>
        <taxon>Bacillati</taxon>
        <taxon>Actinomycetota</taxon>
        <taxon>Actinomycetes</taxon>
        <taxon>Micromonosporales</taxon>
        <taxon>Micromonosporaceae</taxon>
        <taxon>Dactylosporangium</taxon>
    </lineage>
</organism>
<keyword evidence="2" id="KW-1185">Reference proteome</keyword>
<accession>A0ABN3HYI5</accession>
<gene>
    <name evidence="1" type="ORF">GCM10010170_102310</name>
</gene>
<protein>
    <recommendedName>
        <fullName evidence="3">Transcriptional regulator</fullName>
    </recommendedName>
</protein>
<evidence type="ECO:0000313" key="1">
    <source>
        <dbReference type="EMBL" id="GAA2390324.1"/>
    </source>
</evidence>